<dbReference type="Gene3D" id="2.60.120.200">
    <property type="match status" value="1"/>
</dbReference>
<accession>A0A1R2D4F2</accession>
<dbReference type="Pfam" id="PF26058">
    <property type="entry name" value="DUF8019"/>
    <property type="match status" value="1"/>
</dbReference>
<protein>
    <recommendedName>
        <fullName evidence="1">DUF8019 domain-containing protein</fullName>
    </recommendedName>
</protein>
<evidence type="ECO:0000313" key="2">
    <source>
        <dbReference type="EMBL" id="OMJ96090.1"/>
    </source>
</evidence>
<organism evidence="2 3">
    <name type="scientific">Stentor coeruleus</name>
    <dbReference type="NCBI Taxonomy" id="5963"/>
    <lineage>
        <taxon>Eukaryota</taxon>
        <taxon>Sar</taxon>
        <taxon>Alveolata</taxon>
        <taxon>Ciliophora</taxon>
        <taxon>Postciliodesmatophora</taxon>
        <taxon>Heterotrichea</taxon>
        <taxon>Heterotrichida</taxon>
        <taxon>Stentoridae</taxon>
        <taxon>Stentor</taxon>
    </lineage>
</organism>
<dbReference type="PANTHER" id="PTHR42535:SF2">
    <property type="entry name" value="CHROMOSOME UNDETERMINED SCAFFOLD_146, WHOLE GENOME SHOTGUN SEQUENCE"/>
    <property type="match status" value="1"/>
</dbReference>
<dbReference type="Proteomes" id="UP000187209">
    <property type="component" value="Unassembled WGS sequence"/>
</dbReference>
<evidence type="ECO:0000259" key="1">
    <source>
        <dbReference type="Pfam" id="PF26058"/>
    </source>
</evidence>
<dbReference type="SUPFAM" id="SSF49899">
    <property type="entry name" value="Concanavalin A-like lectins/glucanases"/>
    <property type="match status" value="1"/>
</dbReference>
<dbReference type="Pfam" id="PF13385">
    <property type="entry name" value="Laminin_G_3"/>
    <property type="match status" value="1"/>
</dbReference>
<dbReference type="OrthoDB" id="9987655at2759"/>
<reference evidence="2 3" key="1">
    <citation type="submission" date="2016-11" db="EMBL/GenBank/DDBJ databases">
        <title>The macronuclear genome of Stentor coeruleus: a giant cell with tiny introns.</title>
        <authorList>
            <person name="Slabodnick M."/>
            <person name="Ruby J.G."/>
            <person name="Reiff S.B."/>
            <person name="Swart E.C."/>
            <person name="Gosai S."/>
            <person name="Prabakaran S."/>
            <person name="Witkowska E."/>
            <person name="Larue G.E."/>
            <person name="Fisher S."/>
            <person name="Freeman R.M."/>
            <person name="Gunawardena J."/>
            <person name="Chu W."/>
            <person name="Stover N.A."/>
            <person name="Gregory B.D."/>
            <person name="Nowacki M."/>
            <person name="Derisi J."/>
            <person name="Roy S.W."/>
            <person name="Marshall W.F."/>
            <person name="Sood P."/>
        </authorList>
    </citation>
    <scope>NUCLEOTIDE SEQUENCE [LARGE SCALE GENOMIC DNA]</scope>
    <source>
        <strain evidence="2">WM001</strain>
    </source>
</reference>
<name>A0A1R2D4F2_9CILI</name>
<sequence length="289" mass="32958">MIGWWTFDDKFGHDYSPNTNPMINVLKSGPAMNSQGSSLICDGESYGLIPHSSSYDVNELSVVFWVFLTQDSTGDWRSIFHKGSTSQELTPTVLLWPKERRLHVRASTQFSWNEGLDSVAILRLRRWYMITIVGSGQLLQLYLNGLLDSQVILRGPLKFNRGDIYIGKDPWHSGFKGYFDDLRLYNKPLHEKDLLPLALPAVPITFVSGVMLGCQLCNYDLALSACLDNFHMCSLEELYAGAFEMARSMGWFRFTAEVWTRNTDDQDTTTSDEMQDPDLFKLGLCCRDY</sequence>
<feature type="domain" description="DUF8019" evidence="1">
    <location>
        <begin position="209"/>
        <end position="289"/>
    </location>
</feature>
<dbReference type="EMBL" id="MPUH01000003">
    <property type="protein sequence ID" value="OMJ96090.1"/>
    <property type="molecule type" value="Genomic_DNA"/>
</dbReference>
<dbReference type="InterPro" id="IPR013320">
    <property type="entry name" value="ConA-like_dom_sf"/>
</dbReference>
<dbReference type="AlphaFoldDB" id="A0A1R2D4F2"/>
<dbReference type="PANTHER" id="PTHR42535">
    <property type="entry name" value="OOKINETE PROTEIN, PUTATIVE-RELATED"/>
    <property type="match status" value="1"/>
</dbReference>
<comment type="caution">
    <text evidence="2">The sequence shown here is derived from an EMBL/GenBank/DDBJ whole genome shotgun (WGS) entry which is preliminary data.</text>
</comment>
<keyword evidence="3" id="KW-1185">Reference proteome</keyword>
<dbReference type="InterPro" id="IPR058332">
    <property type="entry name" value="DUF8019"/>
</dbReference>
<proteinExistence type="predicted"/>
<gene>
    <name evidence="2" type="ORF">SteCoe_262</name>
</gene>
<evidence type="ECO:0000313" key="3">
    <source>
        <dbReference type="Proteomes" id="UP000187209"/>
    </source>
</evidence>